<sequence length="83" mass="9438">MRMGCAIRSTRMDRVGWLAAGRCGWSGMASIDISACALYYMRRAFLISHRDSFLPSGSVHTLRESKRRHFQAFIFFGLVTCSK</sequence>
<keyword evidence="2" id="KW-1185">Reference proteome</keyword>
<organism evidence="1 2">
    <name type="scientific">Lentithecium fluviatile CBS 122367</name>
    <dbReference type="NCBI Taxonomy" id="1168545"/>
    <lineage>
        <taxon>Eukaryota</taxon>
        <taxon>Fungi</taxon>
        <taxon>Dikarya</taxon>
        <taxon>Ascomycota</taxon>
        <taxon>Pezizomycotina</taxon>
        <taxon>Dothideomycetes</taxon>
        <taxon>Pleosporomycetidae</taxon>
        <taxon>Pleosporales</taxon>
        <taxon>Massarineae</taxon>
        <taxon>Lentitheciaceae</taxon>
        <taxon>Lentithecium</taxon>
    </lineage>
</organism>
<evidence type="ECO:0000313" key="2">
    <source>
        <dbReference type="Proteomes" id="UP000799291"/>
    </source>
</evidence>
<dbReference type="AlphaFoldDB" id="A0A6G1J0A3"/>
<proteinExistence type="predicted"/>
<name>A0A6G1J0A3_9PLEO</name>
<protein>
    <submittedName>
        <fullName evidence="1">Uncharacterized protein</fullName>
    </submittedName>
</protein>
<dbReference type="EMBL" id="MU005583">
    <property type="protein sequence ID" value="KAF2683569.1"/>
    <property type="molecule type" value="Genomic_DNA"/>
</dbReference>
<gene>
    <name evidence="1" type="ORF">K458DRAFT_39534</name>
</gene>
<evidence type="ECO:0000313" key="1">
    <source>
        <dbReference type="EMBL" id="KAF2683569.1"/>
    </source>
</evidence>
<dbReference type="Proteomes" id="UP000799291">
    <property type="component" value="Unassembled WGS sequence"/>
</dbReference>
<accession>A0A6G1J0A3</accession>
<reference evidence="1" key="1">
    <citation type="journal article" date="2020" name="Stud. Mycol.">
        <title>101 Dothideomycetes genomes: a test case for predicting lifestyles and emergence of pathogens.</title>
        <authorList>
            <person name="Haridas S."/>
            <person name="Albert R."/>
            <person name="Binder M."/>
            <person name="Bloem J."/>
            <person name="Labutti K."/>
            <person name="Salamov A."/>
            <person name="Andreopoulos B."/>
            <person name="Baker S."/>
            <person name="Barry K."/>
            <person name="Bills G."/>
            <person name="Bluhm B."/>
            <person name="Cannon C."/>
            <person name="Castanera R."/>
            <person name="Culley D."/>
            <person name="Daum C."/>
            <person name="Ezra D."/>
            <person name="Gonzalez J."/>
            <person name="Henrissat B."/>
            <person name="Kuo A."/>
            <person name="Liang C."/>
            <person name="Lipzen A."/>
            <person name="Lutzoni F."/>
            <person name="Magnuson J."/>
            <person name="Mondo S."/>
            <person name="Nolan M."/>
            <person name="Ohm R."/>
            <person name="Pangilinan J."/>
            <person name="Park H.-J."/>
            <person name="Ramirez L."/>
            <person name="Alfaro M."/>
            <person name="Sun H."/>
            <person name="Tritt A."/>
            <person name="Yoshinaga Y."/>
            <person name="Zwiers L.-H."/>
            <person name="Turgeon B."/>
            <person name="Goodwin S."/>
            <person name="Spatafora J."/>
            <person name="Crous P."/>
            <person name="Grigoriev I."/>
        </authorList>
    </citation>
    <scope>NUCLEOTIDE SEQUENCE</scope>
    <source>
        <strain evidence="1">CBS 122367</strain>
    </source>
</reference>